<dbReference type="EMBL" id="AP007255">
    <property type="protein sequence ID" value="BAE51209.1"/>
    <property type="molecule type" value="Genomic_DNA"/>
</dbReference>
<sequence length="337" mass="36284">MPSNPTLHKRKLGQIRFTAGGRESLELDKNGVLLRLFLRLRYTVTNGATGPVGPLFQTLARLINRVEILAGGRDMVQSVPGYFLAERAFLENKGIPALGMGTTVVTTNSAVTTYDICLPVDFTLPLGRREDDCALDTSSLSQLSVIVTWGKTDASDLFTTPNSAAISNVSLDVEGHYIANPMRAANGQPVSGRTGKPYLVRQLDYTEVDISASNTAFATILDSRTGLLVTSFLVVQLADNVGSDAVVNSLRMEAASFVYALQDAQFIRAANVRDLELVTGANHTGVLYLDPRLDGSVINAINTAELQGELKAIMDVTKTGANCKLAIQREAIRPLIL</sequence>
<protein>
    <submittedName>
        <fullName evidence="2">Uncharacterized protein</fullName>
    </submittedName>
</protein>
<organism evidence="2 3">
    <name type="scientific">Paramagnetospirillum magneticum (strain ATCC 700264 / AMB-1)</name>
    <name type="common">Magnetospirillum magneticum</name>
    <dbReference type="NCBI Taxonomy" id="342108"/>
    <lineage>
        <taxon>Bacteria</taxon>
        <taxon>Pseudomonadati</taxon>
        <taxon>Pseudomonadota</taxon>
        <taxon>Alphaproteobacteria</taxon>
        <taxon>Rhodospirillales</taxon>
        <taxon>Magnetospirillaceae</taxon>
        <taxon>Paramagnetospirillum</taxon>
    </lineage>
</organism>
<name>Q2W4I7_PARM1</name>
<dbReference type="EMBL" id="AP007255">
    <property type="protein sequence ID" value="BAE51238.1"/>
    <property type="molecule type" value="Genomic_DNA"/>
</dbReference>
<dbReference type="Proteomes" id="UP000007058">
    <property type="component" value="Chromosome"/>
</dbReference>
<reference evidence="2 3" key="1">
    <citation type="journal article" date="2005" name="DNA Res.">
        <title>Complete genome sequence of the facultative anaerobic magnetotactic bacterium Magnetospirillum sp. strain AMB-1.</title>
        <authorList>
            <person name="Matsunaga T."/>
            <person name="Okamura Y."/>
            <person name="Fukuda Y."/>
            <person name="Wahyudi A.T."/>
            <person name="Murase Y."/>
            <person name="Takeyama H."/>
        </authorList>
    </citation>
    <scope>NUCLEOTIDE SEQUENCE [LARGE SCALE GENOMIC DNA]</scope>
    <source>
        <strain evidence="2">AMB-1</strain>
        <strain evidence="3">ATCC 700264 / AMB-1</strain>
    </source>
</reference>
<proteinExistence type="predicted"/>
<dbReference type="HOGENOM" id="CLU_823377_0_0_5"/>
<dbReference type="KEGG" id="mag:amb2434"/>
<keyword evidence="3" id="KW-1185">Reference proteome</keyword>
<dbReference type="RefSeq" id="WP_011384801.1">
    <property type="nucleotide sequence ID" value="NC_007626.1"/>
</dbReference>
<dbReference type="AlphaFoldDB" id="Q2W4I7"/>
<gene>
    <name evidence="1" type="ordered locus">amb2405</name>
    <name evidence="2" type="ordered locus">amb2434</name>
</gene>
<evidence type="ECO:0000313" key="2">
    <source>
        <dbReference type="EMBL" id="BAE51238.1"/>
    </source>
</evidence>
<evidence type="ECO:0000313" key="1">
    <source>
        <dbReference type="EMBL" id="BAE51209.1"/>
    </source>
</evidence>
<dbReference type="OrthoDB" id="7323680at2"/>
<dbReference type="STRING" id="342108.amb2405"/>
<evidence type="ECO:0000313" key="3">
    <source>
        <dbReference type="Proteomes" id="UP000007058"/>
    </source>
</evidence>
<dbReference type="KEGG" id="mag:amb2405"/>
<accession>Q2W4I7</accession>